<accession>A0A645ESA3</accession>
<dbReference type="InterPro" id="IPR036995">
    <property type="entry name" value="MPG_sf"/>
</dbReference>
<keyword evidence="2" id="KW-0227">DNA damage</keyword>
<dbReference type="NCBIfam" id="NF002001">
    <property type="entry name" value="PRK00802.1-1"/>
    <property type="match status" value="1"/>
</dbReference>
<dbReference type="EMBL" id="VSSQ01050247">
    <property type="protein sequence ID" value="MPN04326.1"/>
    <property type="molecule type" value="Genomic_DNA"/>
</dbReference>
<dbReference type="Pfam" id="PF02245">
    <property type="entry name" value="Pur_DNA_glyco"/>
    <property type="match status" value="1"/>
</dbReference>
<dbReference type="Gene3D" id="3.10.300.10">
    <property type="entry name" value="Methylpurine-DNA glycosylase (MPG)"/>
    <property type="match status" value="1"/>
</dbReference>
<dbReference type="InterPro" id="IPR003180">
    <property type="entry name" value="MPG"/>
</dbReference>
<dbReference type="FunFam" id="3.10.300.10:FF:000001">
    <property type="entry name" value="Putative 3-methyladenine DNA glycosylase"/>
    <property type="match status" value="1"/>
</dbReference>
<organism evidence="5">
    <name type="scientific">bioreactor metagenome</name>
    <dbReference type="NCBI Taxonomy" id="1076179"/>
    <lineage>
        <taxon>unclassified sequences</taxon>
        <taxon>metagenomes</taxon>
        <taxon>ecological metagenomes</taxon>
    </lineage>
</organism>
<comment type="caution">
    <text evidence="5">The sequence shown here is derived from an EMBL/GenBank/DDBJ whole genome shotgun (WGS) entry which is preliminary data.</text>
</comment>
<reference evidence="5" key="1">
    <citation type="submission" date="2019-08" db="EMBL/GenBank/DDBJ databases">
        <authorList>
            <person name="Kucharzyk K."/>
            <person name="Murdoch R.W."/>
            <person name="Higgins S."/>
            <person name="Loffler F."/>
        </authorList>
    </citation>
    <scope>NUCLEOTIDE SEQUENCE</scope>
</reference>
<protein>
    <submittedName>
        <fullName evidence="5">Putative 3-methyladenine DNA glycosylase</fullName>
        <ecNumber evidence="5">3.2.2.-</ecNumber>
    </submittedName>
</protein>
<comment type="similarity">
    <text evidence="1">Belongs to the DNA glycosylase MPG family.</text>
</comment>
<evidence type="ECO:0000256" key="4">
    <source>
        <dbReference type="ARBA" id="ARBA00023204"/>
    </source>
</evidence>
<dbReference type="CDD" id="cd00540">
    <property type="entry name" value="AAG"/>
    <property type="match status" value="1"/>
</dbReference>
<name>A0A645ESA3_9ZZZZ</name>
<dbReference type="NCBIfam" id="NF002003">
    <property type="entry name" value="PRK00802.1-3"/>
    <property type="match status" value="1"/>
</dbReference>
<dbReference type="HAMAP" id="MF_00527">
    <property type="entry name" value="3MGH"/>
    <property type="match status" value="1"/>
</dbReference>
<evidence type="ECO:0000256" key="1">
    <source>
        <dbReference type="ARBA" id="ARBA00009232"/>
    </source>
</evidence>
<dbReference type="GO" id="GO:0003677">
    <property type="term" value="F:DNA binding"/>
    <property type="evidence" value="ECO:0007669"/>
    <property type="project" value="InterPro"/>
</dbReference>
<keyword evidence="3 5" id="KW-0378">Hydrolase</keyword>
<dbReference type="AlphaFoldDB" id="A0A645ESA3"/>
<dbReference type="SUPFAM" id="SSF50486">
    <property type="entry name" value="FMT C-terminal domain-like"/>
    <property type="match status" value="1"/>
</dbReference>
<dbReference type="EC" id="3.2.2.-" evidence="5"/>
<keyword evidence="4" id="KW-0234">DNA repair</keyword>
<keyword evidence="5" id="KW-0326">Glycosidase</keyword>
<evidence type="ECO:0000313" key="5">
    <source>
        <dbReference type="EMBL" id="MPN04326.1"/>
    </source>
</evidence>
<dbReference type="NCBIfam" id="TIGR00567">
    <property type="entry name" value="3mg"/>
    <property type="match status" value="1"/>
</dbReference>
<evidence type="ECO:0000256" key="3">
    <source>
        <dbReference type="ARBA" id="ARBA00022801"/>
    </source>
</evidence>
<dbReference type="PANTHER" id="PTHR10429">
    <property type="entry name" value="DNA-3-METHYLADENINE GLYCOSYLASE"/>
    <property type="match status" value="1"/>
</dbReference>
<sequence length="203" mass="23398">MQKLDRKFYCRDAVTLAEALLGKVLVHKINGQRLSARIVETEAYMGVTDKAAHSYGGRRTPRVEVMYGEAGYAYVFMIYGMYNCFNIVCMEKDIPQAVLIRTCEPLEGLDQMTQNRYKKRYNELTKYQRKNLTNGPGKLCAALSLDRTHNGIDLCKNVLYLEDSEFPAFSMTKTTRVGIDYAEEARDFLWRFYITGNEYVSVK</sequence>
<dbReference type="GO" id="GO:0003905">
    <property type="term" value="F:alkylbase DNA N-glycosylase activity"/>
    <property type="evidence" value="ECO:0007669"/>
    <property type="project" value="InterPro"/>
</dbReference>
<dbReference type="PANTHER" id="PTHR10429:SF0">
    <property type="entry name" value="DNA-3-METHYLADENINE GLYCOSYLASE"/>
    <property type="match status" value="1"/>
</dbReference>
<evidence type="ECO:0000256" key="2">
    <source>
        <dbReference type="ARBA" id="ARBA00022763"/>
    </source>
</evidence>
<proteinExistence type="inferred from homology"/>
<gene>
    <name evidence="5" type="ORF">SDC9_151563</name>
</gene>
<dbReference type="InterPro" id="IPR011034">
    <property type="entry name" value="Formyl_transferase-like_C_sf"/>
</dbReference>
<dbReference type="GO" id="GO:0006284">
    <property type="term" value="P:base-excision repair"/>
    <property type="evidence" value="ECO:0007669"/>
    <property type="project" value="InterPro"/>
</dbReference>